<dbReference type="InterPro" id="IPR029044">
    <property type="entry name" value="Nucleotide-diphossugar_trans"/>
</dbReference>
<organism evidence="1 2">
    <name type="scientific">Pilimelia columellifera subsp. columellifera</name>
    <dbReference type="NCBI Taxonomy" id="706583"/>
    <lineage>
        <taxon>Bacteria</taxon>
        <taxon>Bacillati</taxon>
        <taxon>Actinomycetota</taxon>
        <taxon>Actinomycetes</taxon>
        <taxon>Micromonosporales</taxon>
        <taxon>Micromonosporaceae</taxon>
        <taxon>Pilimelia</taxon>
    </lineage>
</organism>
<dbReference type="Gene3D" id="3.90.550.10">
    <property type="entry name" value="Spore Coat Polysaccharide Biosynthesis Protein SpsA, Chain A"/>
    <property type="match status" value="1"/>
</dbReference>
<sequence length="204" mass="21074">MPTHLVTALLSPVRWTPPGVAPAAWRLAMAEDIVDLLAGLSQVDSAIVGAPADHALAAAVAWPQTAIQIRTATVGHALRAAGAAGYQAVAVLAPDVPSLPGLLVGKLLRPLTSRPVAVMPTPDGVGLAGLACVLPPPPWLPDADLDLDLDHTSVARIRASAPSPGDVVTTPAWRRLRGPADLSALDPALEGWDATRKLLESSRR</sequence>
<dbReference type="RefSeq" id="WP_344168849.1">
    <property type="nucleotide sequence ID" value="NZ_BAAARY010000003.1"/>
</dbReference>
<gene>
    <name evidence="1" type="ORF">GCM10010201_09630</name>
</gene>
<dbReference type="SUPFAM" id="SSF53448">
    <property type="entry name" value="Nucleotide-diphospho-sugar transferases"/>
    <property type="match status" value="1"/>
</dbReference>
<evidence type="ECO:0000313" key="2">
    <source>
        <dbReference type="Proteomes" id="UP001499978"/>
    </source>
</evidence>
<keyword evidence="2" id="KW-1185">Reference proteome</keyword>
<proteinExistence type="predicted"/>
<dbReference type="Proteomes" id="UP001499978">
    <property type="component" value="Unassembled WGS sequence"/>
</dbReference>
<reference evidence="1 2" key="1">
    <citation type="journal article" date="2019" name="Int. J. Syst. Evol. Microbiol.">
        <title>The Global Catalogue of Microorganisms (GCM) 10K type strain sequencing project: providing services to taxonomists for standard genome sequencing and annotation.</title>
        <authorList>
            <consortium name="The Broad Institute Genomics Platform"/>
            <consortium name="The Broad Institute Genome Sequencing Center for Infectious Disease"/>
            <person name="Wu L."/>
            <person name="Ma J."/>
        </authorList>
    </citation>
    <scope>NUCLEOTIDE SEQUENCE [LARGE SCALE GENOMIC DNA]</scope>
    <source>
        <strain evidence="1 2">JCM 3367</strain>
    </source>
</reference>
<name>A0ABN3N6X5_9ACTN</name>
<evidence type="ECO:0008006" key="3">
    <source>
        <dbReference type="Google" id="ProtNLM"/>
    </source>
</evidence>
<protein>
    <recommendedName>
        <fullName evidence="3">MobA-like NTP transferase domain-containing protein</fullName>
    </recommendedName>
</protein>
<dbReference type="EMBL" id="BAAARY010000003">
    <property type="protein sequence ID" value="GAA2515362.1"/>
    <property type="molecule type" value="Genomic_DNA"/>
</dbReference>
<comment type="caution">
    <text evidence="1">The sequence shown here is derived from an EMBL/GenBank/DDBJ whole genome shotgun (WGS) entry which is preliminary data.</text>
</comment>
<accession>A0ABN3N6X5</accession>
<evidence type="ECO:0000313" key="1">
    <source>
        <dbReference type="EMBL" id="GAA2515362.1"/>
    </source>
</evidence>